<keyword evidence="11" id="KW-0472">Membrane</keyword>
<dbReference type="PANTHER" id="PTHR24298:SF800">
    <property type="entry name" value="CYTOCHROME P450 89A2-RELATED"/>
    <property type="match status" value="1"/>
</dbReference>
<reference evidence="15 16" key="1">
    <citation type="submission" date="2024-01" db="EMBL/GenBank/DDBJ databases">
        <title>The genomes of 5 underutilized Papilionoideae crops provide insights into root nodulation and disease resistanc.</title>
        <authorList>
            <person name="Jiang F."/>
        </authorList>
    </citation>
    <scope>NUCLEOTIDE SEQUENCE [LARGE SCALE GENOMIC DNA]</scope>
    <source>
        <strain evidence="15">LVBAO_FW01</strain>
        <tissue evidence="15">Leaves</tissue>
    </source>
</reference>
<evidence type="ECO:0000256" key="2">
    <source>
        <dbReference type="ARBA" id="ARBA00004167"/>
    </source>
</evidence>
<feature type="signal peptide" evidence="14">
    <location>
        <begin position="1"/>
        <end position="20"/>
    </location>
</feature>
<dbReference type="EMBL" id="JAYMYQ010000001">
    <property type="protein sequence ID" value="KAK7361970.1"/>
    <property type="molecule type" value="Genomic_DNA"/>
</dbReference>
<evidence type="ECO:0000256" key="11">
    <source>
        <dbReference type="ARBA" id="ARBA00023136"/>
    </source>
</evidence>
<evidence type="ECO:0000256" key="8">
    <source>
        <dbReference type="ARBA" id="ARBA00023002"/>
    </source>
</evidence>
<comment type="subcellular location">
    <subcellularLocation>
        <location evidence="2">Membrane</location>
        <topology evidence="2">Single-pass membrane protein</topology>
    </subcellularLocation>
</comment>
<accession>A0AAN9R4H8</accession>
<dbReference type="GO" id="GO:0016020">
    <property type="term" value="C:membrane"/>
    <property type="evidence" value="ECO:0007669"/>
    <property type="project" value="UniProtKB-SubCell"/>
</dbReference>
<evidence type="ECO:0000313" key="16">
    <source>
        <dbReference type="Proteomes" id="UP001367508"/>
    </source>
</evidence>
<feature type="chain" id="PRO_5042989158" description="Cytochrome P450" evidence="14">
    <location>
        <begin position="21"/>
        <end position="484"/>
    </location>
</feature>
<dbReference type="Proteomes" id="UP001367508">
    <property type="component" value="Unassembled WGS sequence"/>
</dbReference>
<evidence type="ECO:0000256" key="14">
    <source>
        <dbReference type="SAM" id="SignalP"/>
    </source>
</evidence>
<dbReference type="GO" id="GO:0020037">
    <property type="term" value="F:heme binding"/>
    <property type="evidence" value="ECO:0007669"/>
    <property type="project" value="InterPro"/>
</dbReference>
<dbReference type="Pfam" id="PF00067">
    <property type="entry name" value="p450"/>
    <property type="match status" value="2"/>
</dbReference>
<gene>
    <name evidence="15" type="ORF">VNO77_04066</name>
</gene>
<comment type="cofactor">
    <cofactor evidence="1 12">
        <name>heme</name>
        <dbReference type="ChEBI" id="CHEBI:30413"/>
    </cofactor>
</comment>
<evidence type="ECO:0000256" key="7">
    <source>
        <dbReference type="ARBA" id="ARBA00022989"/>
    </source>
</evidence>
<dbReference type="InterPro" id="IPR001128">
    <property type="entry name" value="Cyt_P450"/>
</dbReference>
<evidence type="ECO:0000256" key="4">
    <source>
        <dbReference type="ARBA" id="ARBA00022617"/>
    </source>
</evidence>
<dbReference type="Gene3D" id="1.10.630.10">
    <property type="entry name" value="Cytochrome P450"/>
    <property type="match status" value="1"/>
</dbReference>
<evidence type="ECO:0000313" key="15">
    <source>
        <dbReference type="EMBL" id="KAK7361970.1"/>
    </source>
</evidence>
<keyword evidence="8 13" id="KW-0560">Oxidoreductase</keyword>
<dbReference type="InterPro" id="IPR017972">
    <property type="entry name" value="Cyt_P450_CS"/>
</dbReference>
<keyword evidence="6 12" id="KW-0479">Metal-binding</keyword>
<evidence type="ECO:0000256" key="12">
    <source>
        <dbReference type="PIRSR" id="PIRSR602401-1"/>
    </source>
</evidence>
<evidence type="ECO:0000256" key="6">
    <source>
        <dbReference type="ARBA" id="ARBA00022723"/>
    </source>
</evidence>
<keyword evidence="5" id="KW-0812">Transmembrane</keyword>
<dbReference type="InterPro" id="IPR002401">
    <property type="entry name" value="Cyt_P450_E_grp-I"/>
</dbReference>
<evidence type="ECO:0000256" key="13">
    <source>
        <dbReference type="RuleBase" id="RU000461"/>
    </source>
</evidence>
<dbReference type="InterPro" id="IPR051103">
    <property type="entry name" value="Plant_metabolite_P450s"/>
</dbReference>
<name>A0AAN9R4H8_CANGL</name>
<evidence type="ECO:0000256" key="9">
    <source>
        <dbReference type="ARBA" id="ARBA00023004"/>
    </source>
</evidence>
<sequence length="484" mass="55293">METWLVVLVSICLCVLMIKALHSRHLPPGPLHLPIITNILWLRKSFSELEPILRSLHAKHGPIITLHLWSGPNIFIADGSLAHEAVILNGAVFAGRPSIVANKNIPISDQPNITNSFYGTTWRVLRRNLTSVMLHPSQVKSFSGIRKRVLDDLLNRLLVLMCFGEDVDQKKIQEIKHLQRLVNVGFSGSGVLNFLPKVVSSTLFRKRWQELLHLRKAQKGALVQLIDARKKAIENKLSMNEEDGGPNQRVIYYVDTLLNLQLPEENRKLNEDEVLALCSEFLIAGTDTTSTALEWVMANLVKCRDVKQRLVEEIGRVIGDREEKEVKEEDLNNLPYLKAIILEGLRRHPPSHYVVPHAVTEDVVLNGYLIPKKGTVNFMVAEIGWDPRMWEDPMAFKPERFLRSEFEGFDITGNKEIKMMPFGAGRRTCPAYNMAMLHLEYFVANLVWNFEWKFPNGGDIDLSEKQEFTMVMKHPLQAQIHVRI</sequence>
<keyword evidence="9 12" id="KW-0408">Iron</keyword>
<evidence type="ECO:0000256" key="5">
    <source>
        <dbReference type="ARBA" id="ARBA00022692"/>
    </source>
</evidence>
<dbReference type="PANTHER" id="PTHR24298">
    <property type="entry name" value="FLAVONOID 3'-MONOOXYGENASE-RELATED"/>
    <property type="match status" value="1"/>
</dbReference>
<evidence type="ECO:0000256" key="1">
    <source>
        <dbReference type="ARBA" id="ARBA00001971"/>
    </source>
</evidence>
<proteinExistence type="inferred from homology"/>
<keyword evidence="10 13" id="KW-0503">Monooxygenase</keyword>
<evidence type="ECO:0000256" key="3">
    <source>
        <dbReference type="ARBA" id="ARBA00010617"/>
    </source>
</evidence>
<keyword evidence="16" id="KW-1185">Reference proteome</keyword>
<evidence type="ECO:0000256" key="10">
    <source>
        <dbReference type="ARBA" id="ARBA00023033"/>
    </source>
</evidence>
<dbReference type="AlphaFoldDB" id="A0AAN9R4H8"/>
<dbReference type="SUPFAM" id="SSF48264">
    <property type="entry name" value="Cytochrome P450"/>
    <property type="match status" value="1"/>
</dbReference>
<feature type="binding site" description="axial binding residue" evidence="12">
    <location>
        <position position="429"/>
    </location>
    <ligand>
        <name>heme</name>
        <dbReference type="ChEBI" id="CHEBI:30413"/>
    </ligand>
    <ligandPart>
        <name>Fe</name>
        <dbReference type="ChEBI" id="CHEBI:18248"/>
    </ligandPart>
</feature>
<dbReference type="FunFam" id="1.10.630.10:FF:000012">
    <property type="entry name" value="Cytochrome P450 family protein"/>
    <property type="match status" value="1"/>
</dbReference>
<dbReference type="CDD" id="cd11075">
    <property type="entry name" value="CYP77_89"/>
    <property type="match status" value="1"/>
</dbReference>
<comment type="caution">
    <text evidence="15">The sequence shown here is derived from an EMBL/GenBank/DDBJ whole genome shotgun (WGS) entry which is preliminary data.</text>
</comment>
<keyword evidence="14" id="KW-0732">Signal</keyword>
<dbReference type="PRINTS" id="PR00463">
    <property type="entry name" value="EP450I"/>
</dbReference>
<dbReference type="GO" id="GO:0016709">
    <property type="term" value="F:oxidoreductase activity, acting on paired donors, with incorporation or reduction of molecular oxygen, NAD(P)H as one donor, and incorporation of one atom of oxygen"/>
    <property type="evidence" value="ECO:0007669"/>
    <property type="project" value="TreeGrafter"/>
</dbReference>
<dbReference type="PROSITE" id="PS00086">
    <property type="entry name" value="CYTOCHROME_P450"/>
    <property type="match status" value="1"/>
</dbReference>
<organism evidence="15 16">
    <name type="scientific">Canavalia gladiata</name>
    <name type="common">Sword bean</name>
    <name type="synonym">Dolichos gladiatus</name>
    <dbReference type="NCBI Taxonomy" id="3824"/>
    <lineage>
        <taxon>Eukaryota</taxon>
        <taxon>Viridiplantae</taxon>
        <taxon>Streptophyta</taxon>
        <taxon>Embryophyta</taxon>
        <taxon>Tracheophyta</taxon>
        <taxon>Spermatophyta</taxon>
        <taxon>Magnoliopsida</taxon>
        <taxon>eudicotyledons</taxon>
        <taxon>Gunneridae</taxon>
        <taxon>Pentapetalae</taxon>
        <taxon>rosids</taxon>
        <taxon>fabids</taxon>
        <taxon>Fabales</taxon>
        <taxon>Fabaceae</taxon>
        <taxon>Papilionoideae</taxon>
        <taxon>50 kb inversion clade</taxon>
        <taxon>NPAAA clade</taxon>
        <taxon>indigoferoid/millettioid clade</taxon>
        <taxon>Phaseoleae</taxon>
        <taxon>Canavalia</taxon>
    </lineage>
</organism>
<dbReference type="GO" id="GO:0005506">
    <property type="term" value="F:iron ion binding"/>
    <property type="evidence" value="ECO:0007669"/>
    <property type="project" value="InterPro"/>
</dbReference>
<keyword evidence="7" id="KW-1133">Transmembrane helix</keyword>
<protein>
    <recommendedName>
        <fullName evidence="17">Cytochrome P450</fullName>
    </recommendedName>
</protein>
<keyword evidence="4 12" id="KW-0349">Heme</keyword>
<dbReference type="PRINTS" id="PR00385">
    <property type="entry name" value="P450"/>
</dbReference>
<comment type="similarity">
    <text evidence="3 13">Belongs to the cytochrome P450 family.</text>
</comment>
<evidence type="ECO:0008006" key="17">
    <source>
        <dbReference type="Google" id="ProtNLM"/>
    </source>
</evidence>
<dbReference type="InterPro" id="IPR036396">
    <property type="entry name" value="Cyt_P450_sf"/>
</dbReference>